<protein>
    <submittedName>
        <fullName evidence="1">Uncharacterized protein</fullName>
    </submittedName>
</protein>
<reference evidence="1" key="1">
    <citation type="submission" date="2021-01" db="EMBL/GenBank/DDBJ databases">
        <authorList>
            <person name="Corre E."/>
            <person name="Pelletier E."/>
            <person name="Niang G."/>
            <person name="Scheremetjew M."/>
            <person name="Finn R."/>
            <person name="Kale V."/>
            <person name="Holt S."/>
            <person name="Cochrane G."/>
            <person name="Meng A."/>
            <person name="Brown T."/>
            <person name="Cohen L."/>
        </authorList>
    </citation>
    <scope>NUCLEOTIDE SEQUENCE</scope>
    <source>
        <strain evidence="1">OF101</strain>
    </source>
</reference>
<organism evidence="1">
    <name type="scientific">Alexandrium catenella</name>
    <name type="common">Red tide dinoflagellate</name>
    <name type="synonym">Gonyaulax catenella</name>
    <dbReference type="NCBI Taxonomy" id="2925"/>
    <lineage>
        <taxon>Eukaryota</taxon>
        <taxon>Sar</taxon>
        <taxon>Alveolata</taxon>
        <taxon>Dinophyceae</taxon>
        <taxon>Gonyaulacales</taxon>
        <taxon>Pyrocystaceae</taxon>
        <taxon>Alexandrium</taxon>
    </lineage>
</organism>
<sequence length="255" mass="26728">MDTLLPHLLAKFGDLNIRLHESAAAAVVFSGGQPFFGVAAVLSRLRSHLEETPARGPQRVRVYAGVLDVVTQLVRRFPGRRQGEGDESDAVGTWTPQDIRPFVVAGLAVDVVTGARVQQAAAGLAVAICETLGRAAVTPIIEGLSPAAQELVVSRLDDEALEDGDGEGEDDEEGVMELSGMDNLCVMGVGLRPPTSVQGVATKVVLTNDNEETLMDGILEDAGLVFEGQGLKVKPKTGSVLDEELHSLGLDGAVG</sequence>
<dbReference type="InterPro" id="IPR011989">
    <property type="entry name" value="ARM-like"/>
</dbReference>
<accession>A0A7S1S9X9</accession>
<evidence type="ECO:0000313" key="1">
    <source>
        <dbReference type="EMBL" id="CAD9188861.1"/>
    </source>
</evidence>
<name>A0A7S1S9X9_ALECA</name>
<proteinExistence type="predicted"/>
<dbReference type="Gene3D" id="1.25.10.10">
    <property type="entry name" value="Leucine-rich Repeat Variant"/>
    <property type="match status" value="1"/>
</dbReference>
<gene>
    <name evidence="1" type="ORF">ACAT0790_LOCUS65635</name>
</gene>
<dbReference type="EMBL" id="HBGE01110086">
    <property type="protein sequence ID" value="CAD9188861.1"/>
    <property type="molecule type" value="Transcribed_RNA"/>
</dbReference>
<dbReference type="AlphaFoldDB" id="A0A7S1S9X9"/>